<protein>
    <submittedName>
        <fullName evidence="5">VCBS repeat-containing protein</fullName>
    </submittedName>
</protein>
<dbReference type="InterPro" id="IPR011519">
    <property type="entry name" value="UnbV_ASPIC"/>
</dbReference>
<keyword evidence="3" id="KW-0325">Glycoprotein</keyword>
<keyword evidence="1" id="KW-0732">Signal</keyword>
<dbReference type="InterPro" id="IPR027039">
    <property type="entry name" value="Crtac1"/>
</dbReference>
<dbReference type="SUPFAM" id="SSF69318">
    <property type="entry name" value="Integrin alpha N-terminal domain"/>
    <property type="match status" value="3"/>
</dbReference>
<evidence type="ECO:0000256" key="2">
    <source>
        <dbReference type="ARBA" id="ARBA00022737"/>
    </source>
</evidence>
<evidence type="ECO:0000259" key="4">
    <source>
        <dbReference type="Pfam" id="PF07593"/>
    </source>
</evidence>
<accession>A0A5J5IJ16</accession>
<reference evidence="5 6" key="1">
    <citation type="submission" date="2019-09" db="EMBL/GenBank/DDBJ databases">
        <title>Draft genome sequence of Ginsengibacter sp. BR5-29.</title>
        <authorList>
            <person name="Im W.-T."/>
        </authorList>
    </citation>
    <scope>NUCLEOTIDE SEQUENCE [LARGE SCALE GENOMIC DNA]</scope>
    <source>
        <strain evidence="5 6">BR5-29</strain>
    </source>
</reference>
<dbReference type="Gene3D" id="2.130.10.130">
    <property type="entry name" value="Integrin alpha, N-terminal"/>
    <property type="match status" value="4"/>
</dbReference>
<dbReference type="EMBL" id="VYQF01000004">
    <property type="protein sequence ID" value="KAA9038239.1"/>
    <property type="molecule type" value="Genomic_DNA"/>
</dbReference>
<evidence type="ECO:0000256" key="1">
    <source>
        <dbReference type="ARBA" id="ARBA00022729"/>
    </source>
</evidence>
<dbReference type="Pfam" id="PF13517">
    <property type="entry name" value="FG-GAP_3"/>
    <property type="match status" value="5"/>
</dbReference>
<dbReference type="InterPro" id="IPR013517">
    <property type="entry name" value="FG-GAP"/>
</dbReference>
<keyword evidence="2" id="KW-0677">Repeat</keyword>
<comment type="caution">
    <text evidence="5">The sequence shown here is derived from an EMBL/GenBank/DDBJ whole genome shotgun (WGS) entry which is preliminary data.</text>
</comment>
<evidence type="ECO:0000313" key="5">
    <source>
        <dbReference type="EMBL" id="KAA9038239.1"/>
    </source>
</evidence>
<gene>
    <name evidence="5" type="ORF">FW778_15605</name>
</gene>
<dbReference type="SMART" id="SM00191">
    <property type="entry name" value="Int_alpha"/>
    <property type="match status" value="4"/>
</dbReference>
<dbReference type="PANTHER" id="PTHR16026">
    <property type="entry name" value="CARTILAGE ACIDIC PROTEIN 1"/>
    <property type="match status" value="1"/>
</dbReference>
<name>A0A5J5IJ16_9BACT</name>
<dbReference type="AlphaFoldDB" id="A0A5J5IJ16"/>
<dbReference type="PANTHER" id="PTHR16026:SF0">
    <property type="entry name" value="CARTILAGE ACIDIC PROTEIN 1"/>
    <property type="match status" value="1"/>
</dbReference>
<keyword evidence="6" id="KW-1185">Reference proteome</keyword>
<evidence type="ECO:0000313" key="6">
    <source>
        <dbReference type="Proteomes" id="UP000326903"/>
    </source>
</evidence>
<evidence type="ECO:0000256" key="3">
    <source>
        <dbReference type="ARBA" id="ARBA00023180"/>
    </source>
</evidence>
<dbReference type="InterPro" id="IPR013519">
    <property type="entry name" value="Int_alpha_beta-p"/>
</dbReference>
<proteinExistence type="predicted"/>
<dbReference type="InterPro" id="IPR028994">
    <property type="entry name" value="Integrin_alpha_N"/>
</dbReference>
<dbReference type="Proteomes" id="UP000326903">
    <property type="component" value="Unassembled WGS sequence"/>
</dbReference>
<sequence>MDNTGIDFVNKVEDSKLENSFLFRNFYNGGGVAIGDINNDGLPDVFLTSNMGENKLYLNKGNLKFEDISQKAGLKQDSMWSTGVTFVDINGDGWLDIYVCNSGHMKSGNRRNKLYINNHDNTFTEEAHKYGLDISAYTTQVSFFDYDMDGDLDCFMINNSPMPINTLNNANRRDLPDSLWPVAPFLKGGGDHLYRNDNGHFTEVTQSAGIHGSLISFGLGVSIGDLNNDGYPDIYVGNDSYEKDYLYINQKNGTFKDEMEQSLQSISMSSMGTDVGDLNNDGYPEIFTTDMLPADDYRLKTLGSFDNIDFYNSKIKSGFYHQFMKNCLQLNNKNGTFSEIGNYSGVAASDWTWGELIFDADNDGLGDIYVCNGVNKDVTNLDFMDFFANDVIQKMVLTGEKESVDKVLEHIPVNPLPNKAFRNMGNLKFQDVSTAWGFTQPSFSNGAAYADLDNDGDLDLIVNNVNEKSFVYKNNSRQINKNNYIGILLKGKGKNTFAIGSKIKLYVGNQVLSREVVPARGFQSSVDYKQIIGLGTATKIDSMYISWPDRSYSKYTSLSADTVLVIHEADQDKLSPDTIAPVLPPPLLSPAKNIFDKHKEDDYNDFYYERNLPEILSKEGPKAAVGDVNGDGFPDVYIGGAAGQPGQLYLQTKTGAFIKKPEKIFDDFADFEDVAVVFFDCDNDGDLDLLIGPGGNSFPPVSKQMQLRLYKNDGKGNFTIDASAFPNNTSNISVVIPYDFDDDGDLDLFVGGRSVPQNYGINPSSYVFVNDGKGHFTDMAKTKNPDISSIGMVTAAAWADVTGDKKKELIIAGEWMTPRIFSYSGDHFNEVKTNLDSLYGWWQSISVGDFDGDGRQDIVLGNIGENFYLRPDLQDPVKLWINDFNNNGNLDKILTRTVDGQDKTVFLKHELQDQIPAIKKKNLKHAEYAKKTMAELFPKDILSKSIVKEFNYGSSIIALNKGDGHFVIEKLPPLTQISSINAIHQMDINNDGFMDLILGGNKYGFPPQFGRLDASYGDILINDHKGGFTRLDYNQSGLEIKGEVKDIVEIPSGEKDYLLFLINDEYPALYEVKEKTKKVMDLQ</sequence>
<dbReference type="Pfam" id="PF07593">
    <property type="entry name" value="UnbV_ASPIC"/>
    <property type="match status" value="1"/>
</dbReference>
<feature type="domain" description="ASPIC/UnbV" evidence="4">
    <location>
        <begin position="498"/>
        <end position="564"/>
    </location>
</feature>
<organism evidence="5 6">
    <name type="scientific">Ginsengibacter hankyongi</name>
    <dbReference type="NCBI Taxonomy" id="2607284"/>
    <lineage>
        <taxon>Bacteria</taxon>
        <taxon>Pseudomonadati</taxon>
        <taxon>Bacteroidota</taxon>
        <taxon>Chitinophagia</taxon>
        <taxon>Chitinophagales</taxon>
        <taxon>Chitinophagaceae</taxon>
        <taxon>Ginsengibacter</taxon>
    </lineage>
</organism>